<accession>A0A2S8F9B3</accession>
<dbReference type="Proteomes" id="UP000239388">
    <property type="component" value="Unassembled WGS sequence"/>
</dbReference>
<proteinExistence type="predicted"/>
<keyword evidence="1" id="KW-0175">Coiled coil</keyword>
<protein>
    <submittedName>
        <fullName evidence="2">Uncharacterized protein</fullName>
    </submittedName>
</protein>
<gene>
    <name evidence="2" type="ORF">C5Y98_23515</name>
</gene>
<evidence type="ECO:0000313" key="2">
    <source>
        <dbReference type="EMBL" id="PQO28753.1"/>
    </source>
</evidence>
<feature type="coiled-coil region" evidence="1">
    <location>
        <begin position="74"/>
        <end position="108"/>
    </location>
</feature>
<organism evidence="2 3">
    <name type="scientific">Blastopirellula marina</name>
    <dbReference type="NCBI Taxonomy" id="124"/>
    <lineage>
        <taxon>Bacteria</taxon>
        <taxon>Pseudomonadati</taxon>
        <taxon>Planctomycetota</taxon>
        <taxon>Planctomycetia</taxon>
        <taxon>Pirellulales</taxon>
        <taxon>Pirellulaceae</taxon>
        <taxon>Blastopirellula</taxon>
    </lineage>
</organism>
<name>A0A2S8F9B3_9BACT</name>
<comment type="caution">
    <text evidence="2">The sequence shown here is derived from an EMBL/GenBank/DDBJ whole genome shotgun (WGS) entry which is preliminary data.</text>
</comment>
<sequence length="144" mass="16576">MTTATRSIRAIFLIRYALLLLLIGTVWVFGESSAEAQYGYQRYRPNTPVLSPYLGLTASNGGALPNYFAFVRPLENAQQTIRDENRMFSQQRQELMKQRNQLQQLQTEFGQTGITPTGQAGWFKVGGRQSGFRNTSHYYQRWQK</sequence>
<evidence type="ECO:0000313" key="3">
    <source>
        <dbReference type="Proteomes" id="UP000239388"/>
    </source>
</evidence>
<dbReference type="AlphaFoldDB" id="A0A2S8F9B3"/>
<evidence type="ECO:0000256" key="1">
    <source>
        <dbReference type="SAM" id="Coils"/>
    </source>
</evidence>
<dbReference type="EMBL" id="PUIB01000024">
    <property type="protein sequence ID" value="PQO28753.1"/>
    <property type="molecule type" value="Genomic_DNA"/>
</dbReference>
<reference evidence="2 3" key="1">
    <citation type="submission" date="2018-02" db="EMBL/GenBank/DDBJ databases">
        <title>Comparative genomes isolates from brazilian mangrove.</title>
        <authorList>
            <person name="Araujo J.E."/>
            <person name="Taketani R.G."/>
            <person name="Silva M.C.P."/>
            <person name="Loureco M.V."/>
            <person name="Andreote F.D."/>
        </authorList>
    </citation>
    <scope>NUCLEOTIDE SEQUENCE [LARGE SCALE GENOMIC DNA]</scope>
    <source>
        <strain evidence="2 3">NAP PRIS-MGV</strain>
    </source>
</reference>